<evidence type="ECO:0000313" key="1">
    <source>
        <dbReference type="EMBL" id="MEQ2239618.1"/>
    </source>
</evidence>
<evidence type="ECO:0000313" key="2">
    <source>
        <dbReference type="Proteomes" id="UP001482620"/>
    </source>
</evidence>
<proteinExistence type="predicted"/>
<keyword evidence="2" id="KW-1185">Reference proteome</keyword>
<organism evidence="1 2">
    <name type="scientific">Ilyodon furcidens</name>
    <name type="common">goldbreast splitfin</name>
    <dbReference type="NCBI Taxonomy" id="33524"/>
    <lineage>
        <taxon>Eukaryota</taxon>
        <taxon>Metazoa</taxon>
        <taxon>Chordata</taxon>
        <taxon>Craniata</taxon>
        <taxon>Vertebrata</taxon>
        <taxon>Euteleostomi</taxon>
        <taxon>Actinopterygii</taxon>
        <taxon>Neopterygii</taxon>
        <taxon>Teleostei</taxon>
        <taxon>Neoteleostei</taxon>
        <taxon>Acanthomorphata</taxon>
        <taxon>Ovalentaria</taxon>
        <taxon>Atherinomorphae</taxon>
        <taxon>Cyprinodontiformes</taxon>
        <taxon>Goodeidae</taxon>
        <taxon>Ilyodon</taxon>
    </lineage>
</organism>
<comment type="caution">
    <text evidence="1">The sequence shown here is derived from an EMBL/GenBank/DDBJ whole genome shotgun (WGS) entry which is preliminary data.</text>
</comment>
<accession>A0ABV0U707</accession>
<protein>
    <submittedName>
        <fullName evidence="1">Uncharacterized protein</fullName>
    </submittedName>
</protein>
<name>A0ABV0U707_9TELE</name>
<sequence length="95" mass="10526">MFSAFIRTSPPNDCHSSENLLNHTTSLPCLHKLITLRFDVQNLECIPEEAVWDLKPGRTAGSDHLCGQTHIVQPSFSPAEWCPTGAAGHILEKFL</sequence>
<dbReference type="Proteomes" id="UP001482620">
    <property type="component" value="Unassembled WGS sequence"/>
</dbReference>
<reference evidence="1 2" key="1">
    <citation type="submission" date="2021-06" db="EMBL/GenBank/DDBJ databases">
        <authorList>
            <person name="Palmer J.M."/>
        </authorList>
    </citation>
    <scope>NUCLEOTIDE SEQUENCE [LARGE SCALE GENOMIC DNA]</scope>
    <source>
        <strain evidence="2">if_2019</strain>
        <tissue evidence="1">Muscle</tissue>
    </source>
</reference>
<dbReference type="EMBL" id="JAHRIQ010058306">
    <property type="protein sequence ID" value="MEQ2239618.1"/>
    <property type="molecule type" value="Genomic_DNA"/>
</dbReference>
<gene>
    <name evidence="1" type="ORF">ILYODFUR_006237</name>
</gene>